<evidence type="ECO:0000313" key="4">
    <source>
        <dbReference type="EMBL" id="MCZ0731247.1"/>
    </source>
</evidence>
<keyword evidence="5" id="KW-1185">Reference proteome</keyword>
<feature type="domain" description="Peptidase M14" evidence="3">
    <location>
        <begin position="17"/>
        <end position="253"/>
    </location>
</feature>
<reference evidence="4" key="1">
    <citation type="submission" date="2022-12" db="EMBL/GenBank/DDBJ databases">
        <title>Whole genome sequence of Mycolicibacterium iranicum strain SBH312.</title>
        <authorList>
            <person name="Jani J."/>
            <person name="Arifin Mustapha Z."/>
            <person name="Ahmed K."/>
            <person name="Kai Ling C."/>
        </authorList>
    </citation>
    <scope>NUCLEOTIDE SEQUENCE</scope>
    <source>
        <strain evidence="4">SBH312</strain>
    </source>
</reference>
<evidence type="ECO:0000256" key="2">
    <source>
        <dbReference type="SAM" id="MobiDB-lite"/>
    </source>
</evidence>
<dbReference type="SUPFAM" id="SSF53187">
    <property type="entry name" value="Zn-dependent exopeptidases"/>
    <property type="match status" value="1"/>
</dbReference>
<feature type="region of interest" description="Disordered" evidence="2">
    <location>
        <begin position="1"/>
        <end position="39"/>
    </location>
</feature>
<proteinExistence type="inferred from homology"/>
<name>A0ABT4HLZ8_MYCIR</name>
<dbReference type="Gene3D" id="3.40.630.10">
    <property type="entry name" value="Zn peptidases"/>
    <property type="match status" value="1"/>
</dbReference>
<comment type="similarity">
    <text evidence="1">Belongs to the peptidase M14 family.</text>
</comment>
<dbReference type="PROSITE" id="PS52035">
    <property type="entry name" value="PEPTIDASE_M14"/>
    <property type="match status" value="1"/>
</dbReference>
<accession>A0ABT4HLZ8</accession>
<dbReference type="Pfam" id="PF00246">
    <property type="entry name" value="Peptidase_M14"/>
    <property type="match status" value="1"/>
</dbReference>
<evidence type="ECO:0000313" key="5">
    <source>
        <dbReference type="Proteomes" id="UP001084650"/>
    </source>
</evidence>
<evidence type="ECO:0000259" key="3">
    <source>
        <dbReference type="PROSITE" id="PS52035"/>
    </source>
</evidence>
<protein>
    <submittedName>
        <fullName evidence="4">DUF2817 domain-containing protein</fullName>
    </submittedName>
</protein>
<dbReference type="EMBL" id="JAPQYE010000015">
    <property type="protein sequence ID" value="MCZ0731247.1"/>
    <property type="molecule type" value="Genomic_DNA"/>
</dbReference>
<evidence type="ECO:0000256" key="1">
    <source>
        <dbReference type="PROSITE-ProRule" id="PRU01379"/>
    </source>
</evidence>
<comment type="caution">
    <text evidence="4">The sequence shown here is derived from an EMBL/GenBank/DDBJ whole genome shotgun (WGS) entry which is preliminary data.</text>
</comment>
<dbReference type="InterPro" id="IPR000834">
    <property type="entry name" value="Peptidase_M14"/>
</dbReference>
<dbReference type="Proteomes" id="UP001084650">
    <property type="component" value="Unassembled WGS sequence"/>
</dbReference>
<organism evidence="4 5">
    <name type="scientific">Mycolicibacterium iranicum</name>
    <name type="common">Mycobacterium iranicum</name>
    <dbReference type="NCBI Taxonomy" id="912594"/>
    <lineage>
        <taxon>Bacteria</taxon>
        <taxon>Bacillati</taxon>
        <taxon>Actinomycetota</taxon>
        <taxon>Actinomycetes</taxon>
        <taxon>Mycobacteriales</taxon>
        <taxon>Mycobacteriaceae</taxon>
        <taxon>Mycolicibacterium</taxon>
    </lineage>
</organism>
<comment type="caution">
    <text evidence="1">Lacks conserved residue(s) required for the propagation of feature annotation.</text>
</comment>
<gene>
    <name evidence="4" type="ORF">OY187_24630</name>
</gene>
<sequence>MLSGCSAENADRATASPPTSIGKAPPTTPTPPQQLAPADPANWQIIGTSVNGLPIRQLTVGRGPRQVLFIGGIHGDETEGVVTAAELPAAIAASSLNDLVTLTIIEDANPDGRAAGTRENANAVDVNRNFPASNFDLGNPVNGYEPLSQPESRAVVAAIDRIVPALVIVAHSWSGRQFINFDGPARELADRFAATSGFSVEESNSFAATPGSLGSYAGRDRGIPVLTVEVLRGSDPRAVWNTLRPALLEAISG</sequence>
<dbReference type="RefSeq" id="WP_268787498.1">
    <property type="nucleotide sequence ID" value="NZ_JAPQYE010000015.1"/>
</dbReference>